<dbReference type="OrthoDB" id="9771846at2"/>
<dbReference type="HOGENOM" id="CLU_098947_0_0_0"/>
<protein>
    <recommendedName>
        <fullName evidence="1">Methyltransferase type 11 domain-containing protein</fullName>
    </recommendedName>
</protein>
<name>B7ICR6_THEAB</name>
<dbReference type="InterPro" id="IPR029063">
    <property type="entry name" value="SAM-dependent_MTases_sf"/>
</dbReference>
<dbReference type="RefSeq" id="WP_012580165.1">
    <property type="nucleotide sequence ID" value="NC_011653.1"/>
</dbReference>
<organism evidence="2 3">
    <name type="scientific">Thermosipho africanus (strain TCF52B)</name>
    <dbReference type="NCBI Taxonomy" id="484019"/>
    <lineage>
        <taxon>Bacteria</taxon>
        <taxon>Thermotogati</taxon>
        <taxon>Thermotogota</taxon>
        <taxon>Thermotogae</taxon>
        <taxon>Thermotogales</taxon>
        <taxon>Fervidobacteriaceae</taxon>
        <taxon>Thermosipho</taxon>
    </lineage>
</organism>
<keyword evidence="3" id="KW-1185">Reference proteome</keyword>
<dbReference type="EMBL" id="CP001185">
    <property type="protein sequence ID" value="ACJ75793.1"/>
    <property type="molecule type" value="Genomic_DNA"/>
</dbReference>
<dbReference type="eggNOG" id="COG2227">
    <property type="taxonomic scope" value="Bacteria"/>
</dbReference>
<evidence type="ECO:0000259" key="1">
    <source>
        <dbReference type="Pfam" id="PF08241"/>
    </source>
</evidence>
<dbReference type="STRING" id="484019.THA_1348"/>
<proteinExistence type="predicted"/>
<gene>
    <name evidence="2" type="ordered locus">THA_1348</name>
</gene>
<dbReference type="AlphaFoldDB" id="B7ICR6"/>
<dbReference type="Pfam" id="PF08241">
    <property type="entry name" value="Methyltransf_11"/>
    <property type="match status" value="1"/>
</dbReference>
<dbReference type="GO" id="GO:0008757">
    <property type="term" value="F:S-adenosylmethionine-dependent methyltransferase activity"/>
    <property type="evidence" value="ECO:0007669"/>
    <property type="project" value="InterPro"/>
</dbReference>
<sequence length="236" mass="27341">MSNNAKSNLTDFLSGKLFSNGLEISIQESPYFLRTELLEKICESKKIIHIGFADHKDLIIKKIENNVWLHGRILKKAAKCVGIDINKEAIEFIQKKIGIKDLYCLDVEKDDLPLEILSEKWDYILIPEVIEHVDNPVNFLKNIKNKFSNISDKIVITVPNAFKFENFLNAMKNKEVINSDHRYWFTVYTIAKVLTLSGISIENFYLANSYHNSAFYEITKKSPLFRDDIIVIGKFF</sequence>
<reference evidence="2 3" key="1">
    <citation type="journal article" date="2009" name="J. Bacteriol.">
        <title>The genome of Thermosipho africanus TCF52B: lateral genetic connections to the Firmicutes and Archaea.</title>
        <authorList>
            <person name="Nesboe C.L."/>
            <person name="Bapteste E."/>
            <person name="Curtis B."/>
            <person name="Dahle H."/>
            <person name="Lopez P."/>
            <person name="Macleod D."/>
            <person name="Dlutek M."/>
            <person name="Bowman S."/>
            <person name="Zhaxybayeva O."/>
            <person name="Birkeland N.-K."/>
            <person name="Doolittle W.F."/>
        </authorList>
    </citation>
    <scope>NUCLEOTIDE SEQUENCE [LARGE SCALE GENOMIC DNA]</scope>
    <source>
        <strain evidence="2 3">TCF52B</strain>
    </source>
</reference>
<evidence type="ECO:0000313" key="2">
    <source>
        <dbReference type="EMBL" id="ACJ75793.1"/>
    </source>
</evidence>
<dbReference type="Gene3D" id="3.40.50.150">
    <property type="entry name" value="Vaccinia Virus protein VP39"/>
    <property type="match status" value="1"/>
</dbReference>
<feature type="domain" description="Methyltransferase type 11" evidence="1">
    <location>
        <begin position="74"/>
        <end position="144"/>
    </location>
</feature>
<evidence type="ECO:0000313" key="3">
    <source>
        <dbReference type="Proteomes" id="UP000002453"/>
    </source>
</evidence>
<accession>B7ICR6</accession>
<dbReference type="Proteomes" id="UP000002453">
    <property type="component" value="Chromosome"/>
</dbReference>
<dbReference type="InterPro" id="IPR013216">
    <property type="entry name" value="Methyltransf_11"/>
</dbReference>
<dbReference type="KEGG" id="taf:THA_1348"/>
<dbReference type="SUPFAM" id="SSF53335">
    <property type="entry name" value="S-adenosyl-L-methionine-dependent methyltransferases"/>
    <property type="match status" value="1"/>
</dbReference>